<dbReference type="SMART" id="SM00044">
    <property type="entry name" value="CYCc"/>
    <property type="match status" value="1"/>
</dbReference>
<dbReference type="PROSITE" id="PS50125">
    <property type="entry name" value="GUANYLATE_CYCLASE_2"/>
    <property type="match status" value="1"/>
</dbReference>
<accession>A0ABV7TIP7</accession>
<proteinExistence type="predicted"/>
<dbReference type="InterPro" id="IPR029787">
    <property type="entry name" value="Nucleotide_cyclase"/>
</dbReference>
<dbReference type="RefSeq" id="WP_386736059.1">
    <property type="nucleotide sequence ID" value="NZ_JBHRXI010000014.1"/>
</dbReference>
<feature type="domain" description="Guanylate cyclase" evidence="1">
    <location>
        <begin position="213"/>
        <end position="343"/>
    </location>
</feature>
<reference evidence="3" key="1">
    <citation type="journal article" date="2019" name="Int. J. Syst. Evol. Microbiol.">
        <title>The Global Catalogue of Microorganisms (GCM) 10K type strain sequencing project: providing services to taxonomists for standard genome sequencing and annotation.</title>
        <authorList>
            <consortium name="The Broad Institute Genomics Platform"/>
            <consortium name="The Broad Institute Genome Sequencing Center for Infectious Disease"/>
            <person name="Wu L."/>
            <person name="Ma J."/>
        </authorList>
    </citation>
    <scope>NUCLEOTIDE SEQUENCE [LARGE SCALE GENOMIC DNA]</scope>
    <source>
        <strain evidence="3">KCTC 42911</strain>
    </source>
</reference>
<gene>
    <name evidence="2" type="ORF">ACFORG_13490</name>
</gene>
<dbReference type="InterPro" id="IPR050697">
    <property type="entry name" value="Adenylyl/Guanylyl_Cyclase_3/4"/>
</dbReference>
<protein>
    <submittedName>
        <fullName evidence="2">Adenylate/guanylate cyclase domain-containing protein</fullName>
    </submittedName>
</protein>
<name>A0ABV7TIP7_9RHOB</name>
<sequence length="391" mass="42770">MHRNPRLSALNSWLVAGAPGADGFGEINAEIGRRLRTTDLPVDFFGVYKTLMHPELPGRFDYWTETGGPKMSRLTPRQLKESNRWIGTPGQVCSKTGRMLLYTFGDNPEFDGRPDMKALRERGYAQSLCLPLHSRYTPDLNVAVAMTKAEGGFTSDQIEALRSLQAQIARVTEGFVLHESTIAVLSTYVGRDAGARVLTGNIRRGDSENIPSVVLFIDLESFTQFSNQATPEDTIGFLNRFFSVLDEAVSRNGGEILKFIGDGAMAIFPTPDDRAAQVAAVDGALATLDETRRTMANQLESPSALKFRAALNVGDVHYGNIGSVNRMDFTVVGPTVNLTSRLMDIGASLGKRMVCSEEVIGLIDGVSEDLGKHHFKGFEQPVRVFSLEGYG</sequence>
<dbReference type="Gene3D" id="3.30.70.1230">
    <property type="entry name" value="Nucleotide cyclase"/>
    <property type="match status" value="1"/>
</dbReference>
<keyword evidence="3" id="KW-1185">Reference proteome</keyword>
<evidence type="ECO:0000313" key="2">
    <source>
        <dbReference type="EMBL" id="MFC3614780.1"/>
    </source>
</evidence>
<organism evidence="2 3">
    <name type="scientific">Lutimaribacter marinistellae</name>
    <dbReference type="NCBI Taxonomy" id="1820329"/>
    <lineage>
        <taxon>Bacteria</taxon>
        <taxon>Pseudomonadati</taxon>
        <taxon>Pseudomonadota</taxon>
        <taxon>Alphaproteobacteria</taxon>
        <taxon>Rhodobacterales</taxon>
        <taxon>Roseobacteraceae</taxon>
        <taxon>Lutimaribacter</taxon>
    </lineage>
</organism>
<dbReference type="EMBL" id="JBHRXI010000014">
    <property type="protein sequence ID" value="MFC3614780.1"/>
    <property type="molecule type" value="Genomic_DNA"/>
</dbReference>
<evidence type="ECO:0000313" key="3">
    <source>
        <dbReference type="Proteomes" id="UP001595629"/>
    </source>
</evidence>
<dbReference type="Proteomes" id="UP001595629">
    <property type="component" value="Unassembled WGS sequence"/>
</dbReference>
<dbReference type="PANTHER" id="PTHR43081">
    <property type="entry name" value="ADENYLATE CYCLASE, TERMINAL-DIFFERENTIATION SPECIFIC-RELATED"/>
    <property type="match status" value="1"/>
</dbReference>
<dbReference type="PANTHER" id="PTHR43081:SF11">
    <property type="entry name" value="BLR2264 PROTEIN"/>
    <property type="match status" value="1"/>
</dbReference>
<dbReference type="SUPFAM" id="SSF55073">
    <property type="entry name" value="Nucleotide cyclase"/>
    <property type="match status" value="1"/>
</dbReference>
<comment type="caution">
    <text evidence="2">The sequence shown here is derived from an EMBL/GenBank/DDBJ whole genome shotgun (WGS) entry which is preliminary data.</text>
</comment>
<dbReference type="Pfam" id="PF00211">
    <property type="entry name" value="Guanylate_cyc"/>
    <property type="match status" value="1"/>
</dbReference>
<dbReference type="InterPro" id="IPR001054">
    <property type="entry name" value="A/G_cyclase"/>
</dbReference>
<evidence type="ECO:0000259" key="1">
    <source>
        <dbReference type="PROSITE" id="PS50125"/>
    </source>
</evidence>
<dbReference type="CDD" id="cd07302">
    <property type="entry name" value="CHD"/>
    <property type="match status" value="1"/>
</dbReference>